<evidence type="ECO:0000256" key="2">
    <source>
        <dbReference type="ARBA" id="ARBA00022448"/>
    </source>
</evidence>
<accession>A0A1B3ZAE2</accession>
<keyword evidence="3" id="KW-0547">Nucleotide-binding</keyword>
<keyword evidence="4 6" id="KW-0067">ATP-binding</keyword>
<dbReference type="Pfam" id="PF00005">
    <property type="entry name" value="ABC_tran"/>
    <property type="match status" value="1"/>
</dbReference>
<keyword evidence="2" id="KW-0813">Transport</keyword>
<evidence type="ECO:0000313" key="6">
    <source>
        <dbReference type="EMBL" id="AOH84390.1"/>
    </source>
</evidence>
<dbReference type="STRING" id="1560345.AWL63_10855"/>
<name>A0A1B3ZAE2_9SPHN</name>
<dbReference type="PANTHER" id="PTHR46743">
    <property type="entry name" value="TEICHOIC ACIDS EXPORT ATP-BINDING PROTEIN TAGH"/>
    <property type="match status" value="1"/>
</dbReference>
<gene>
    <name evidence="6" type="ORF">AWL63_10855</name>
</gene>
<dbReference type="SUPFAM" id="SSF52540">
    <property type="entry name" value="P-loop containing nucleoside triphosphate hydrolases"/>
    <property type="match status" value="1"/>
</dbReference>
<dbReference type="InterPro" id="IPR003593">
    <property type="entry name" value="AAA+_ATPase"/>
</dbReference>
<dbReference type="PANTHER" id="PTHR46743:SF2">
    <property type="entry name" value="TEICHOIC ACIDS EXPORT ATP-BINDING PROTEIN TAGH"/>
    <property type="match status" value="1"/>
</dbReference>
<dbReference type="KEGG" id="span:AWL63_10855"/>
<sequence>MIQLSNIEKYYATRTGQAHILKNINLKVDDGEKICILGGNGSGKSTLIRLISGIERPSSGQITRTTRISWPLAFSGAFQGSMTGFDNMRFICRIYEKNFDEVIDFVQDFSQLGHYLREPLKTYSSGMRARLAFALSMMVDFDCYLIDEVVAVGDARFQQRCHDELFVRRADRSYIIVSHDAQYVREHCNSGCVLSHGVMTQYDSVDEAQSVHAENMR</sequence>
<evidence type="ECO:0000256" key="1">
    <source>
        <dbReference type="ARBA" id="ARBA00005417"/>
    </source>
</evidence>
<evidence type="ECO:0000256" key="3">
    <source>
        <dbReference type="ARBA" id="ARBA00022741"/>
    </source>
</evidence>
<dbReference type="GO" id="GO:0140359">
    <property type="term" value="F:ABC-type transporter activity"/>
    <property type="evidence" value="ECO:0007669"/>
    <property type="project" value="InterPro"/>
</dbReference>
<dbReference type="InterPro" id="IPR027417">
    <property type="entry name" value="P-loop_NTPase"/>
</dbReference>
<dbReference type="OrthoDB" id="9778870at2"/>
<evidence type="ECO:0000313" key="7">
    <source>
        <dbReference type="Proteomes" id="UP000094256"/>
    </source>
</evidence>
<dbReference type="CDD" id="cd03220">
    <property type="entry name" value="ABC_KpsT_Wzt"/>
    <property type="match status" value="1"/>
</dbReference>
<organism evidence="6 7">
    <name type="scientific">Sphingomonas panacis</name>
    <dbReference type="NCBI Taxonomy" id="1560345"/>
    <lineage>
        <taxon>Bacteria</taxon>
        <taxon>Pseudomonadati</taxon>
        <taxon>Pseudomonadota</taxon>
        <taxon>Alphaproteobacteria</taxon>
        <taxon>Sphingomonadales</taxon>
        <taxon>Sphingomonadaceae</taxon>
        <taxon>Sphingomonas</taxon>
    </lineage>
</organism>
<evidence type="ECO:0000256" key="4">
    <source>
        <dbReference type="ARBA" id="ARBA00022840"/>
    </source>
</evidence>
<dbReference type="Gene3D" id="3.40.50.300">
    <property type="entry name" value="P-loop containing nucleotide triphosphate hydrolases"/>
    <property type="match status" value="1"/>
</dbReference>
<evidence type="ECO:0000259" key="5">
    <source>
        <dbReference type="PROSITE" id="PS50893"/>
    </source>
</evidence>
<proteinExistence type="inferred from homology"/>
<dbReference type="SMART" id="SM00382">
    <property type="entry name" value="AAA"/>
    <property type="match status" value="1"/>
</dbReference>
<reference evidence="6 7" key="1">
    <citation type="submission" date="2016-01" db="EMBL/GenBank/DDBJ databases">
        <title>Complete genome and mega plasmid sequence of Sphingomonas panacis DCY99 elicits systemic resistance in rice to Xanthomonas oryzae.</title>
        <authorList>
            <person name="Kim Y.J."/>
            <person name="Yang D.C."/>
            <person name="Sing P."/>
        </authorList>
    </citation>
    <scope>NUCLEOTIDE SEQUENCE [LARGE SCALE GENOMIC DNA]</scope>
    <source>
        <strain evidence="6 7">DCY99</strain>
    </source>
</reference>
<dbReference type="AlphaFoldDB" id="A0A1B3ZAE2"/>
<dbReference type="Proteomes" id="UP000094256">
    <property type="component" value="Chromosome"/>
</dbReference>
<dbReference type="InterPro" id="IPR050683">
    <property type="entry name" value="Bact_Polysacc_Export_ATP-bd"/>
</dbReference>
<dbReference type="EMBL" id="CP014168">
    <property type="protein sequence ID" value="AOH84390.1"/>
    <property type="molecule type" value="Genomic_DNA"/>
</dbReference>
<protein>
    <submittedName>
        <fullName evidence="6">ATP-binding protein</fullName>
    </submittedName>
</protein>
<keyword evidence="7" id="KW-1185">Reference proteome</keyword>
<dbReference type="InterPro" id="IPR015860">
    <property type="entry name" value="ABC_transpr_TagH-like"/>
</dbReference>
<dbReference type="GO" id="GO:0016887">
    <property type="term" value="F:ATP hydrolysis activity"/>
    <property type="evidence" value="ECO:0007669"/>
    <property type="project" value="InterPro"/>
</dbReference>
<feature type="domain" description="ABC transporter" evidence="5">
    <location>
        <begin position="2"/>
        <end position="216"/>
    </location>
</feature>
<dbReference type="InterPro" id="IPR003439">
    <property type="entry name" value="ABC_transporter-like_ATP-bd"/>
</dbReference>
<dbReference type="GO" id="GO:0016020">
    <property type="term" value="C:membrane"/>
    <property type="evidence" value="ECO:0007669"/>
    <property type="project" value="InterPro"/>
</dbReference>
<dbReference type="PROSITE" id="PS50893">
    <property type="entry name" value="ABC_TRANSPORTER_2"/>
    <property type="match status" value="1"/>
</dbReference>
<dbReference type="RefSeq" id="WP_069204948.1">
    <property type="nucleotide sequence ID" value="NZ_CP014168.1"/>
</dbReference>
<dbReference type="PROSITE" id="PS00211">
    <property type="entry name" value="ABC_TRANSPORTER_1"/>
    <property type="match status" value="1"/>
</dbReference>
<dbReference type="InterPro" id="IPR017871">
    <property type="entry name" value="ABC_transporter-like_CS"/>
</dbReference>
<dbReference type="GO" id="GO:0005524">
    <property type="term" value="F:ATP binding"/>
    <property type="evidence" value="ECO:0007669"/>
    <property type="project" value="UniProtKB-KW"/>
</dbReference>
<comment type="similarity">
    <text evidence="1">Belongs to the ABC transporter superfamily.</text>
</comment>